<comment type="caution">
    <text evidence="4">The sequence shown here is derived from an EMBL/GenBank/DDBJ whole genome shotgun (WGS) entry which is preliminary data.</text>
</comment>
<protein>
    <submittedName>
        <fullName evidence="4">IS1182-like element ISSyth1 family transposase</fullName>
    </submittedName>
</protein>
<feature type="region of interest" description="Disordered" evidence="1">
    <location>
        <begin position="234"/>
        <end position="280"/>
    </location>
</feature>
<dbReference type="Pfam" id="PF01609">
    <property type="entry name" value="DDE_Tnp_1"/>
    <property type="match status" value="1"/>
</dbReference>
<dbReference type="AlphaFoldDB" id="A0A953I676"/>
<dbReference type="GO" id="GO:0006313">
    <property type="term" value="P:DNA transposition"/>
    <property type="evidence" value="ECO:0007669"/>
    <property type="project" value="InterPro"/>
</dbReference>
<dbReference type="InterPro" id="IPR002559">
    <property type="entry name" value="Transposase_11"/>
</dbReference>
<feature type="region of interest" description="Disordered" evidence="1">
    <location>
        <begin position="362"/>
        <end position="389"/>
    </location>
</feature>
<evidence type="ECO:0000259" key="2">
    <source>
        <dbReference type="Pfam" id="PF01609"/>
    </source>
</evidence>
<name>A0A953I676_SYMTR</name>
<feature type="domain" description="Transposase IS4-like" evidence="2">
    <location>
        <begin position="284"/>
        <end position="448"/>
    </location>
</feature>
<reference evidence="4" key="1">
    <citation type="submission" date="2017-11" db="EMBL/GenBank/DDBJ databases">
        <title>Three new genomes from thermophilic consortium.</title>
        <authorList>
            <person name="Quaggio R."/>
            <person name="Amgarten D."/>
            <person name="Setubal J.C."/>
        </authorList>
    </citation>
    <scope>NUCLEOTIDE SEQUENCE</scope>
    <source>
        <strain evidence="4">ZCTH01-B2</strain>
    </source>
</reference>
<dbReference type="PANTHER" id="PTHR33408">
    <property type="entry name" value="TRANSPOSASE"/>
    <property type="match status" value="1"/>
</dbReference>
<gene>
    <name evidence="4" type="ORF">CWE10_19925</name>
</gene>
<dbReference type="InterPro" id="IPR008490">
    <property type="entry name" value="Transposase_InsH_N"/>
</dbReference>
<dbReference type="InterPro" id="IPR047629">
    <property type="entry name" value="IS1182_transpos"/>
</dbReference>
<dbReference type="PANTHER" id="PTHR33408:SF2">
    <property type="entry name" value="TRANSPOSASE DDE DOMAIN-CONTAINING PROTEIN"/>
    <property type="match status" value="1"/>
</dbReference>
<proteinExistence type="predicted"/>
<feature type="domain" description="Transposase InsH N-terminal" evidence="3">
    <location>
        <begin position="27"/>
        <end position="119"/>
    </location>
</feature>
<dbReference type="Proteomes" id="UP000732377">
    <property type="component" value="Unassembled WGS sequence"/>
</dbReference>
<accession>A0A953I676</accession>
<dbReference type="GO" id="GO:0003677">
    <property type="term" value="F:DNA binding"/>
    <property type="evidence" value="ECO:0007669"/>
    <property type="project" value="InterPro"/>
</dbReference>
<evidence type="ECO:0000313" key="5">
    <source>
        <dbReference type="Proteomes" id="UP000732377"/>
    </source>
</evidence>
<organism evidence="4 5">
    <name type="scientific">Symbiobacterium thermophilum</name>
    <dbReference type="NCBI Taxonomy" id="2734"/>
    <lineage>
        <taxon>Bacteria</taxon>
        <taxon>Bacillati</taxon>
        <taxon>Bacillota</taxon>
        <taxon>Clostridia</taxon>
        <taxon>Eubacteriales</taxon>
        <taxon>Symbiobacteriaceae</taxon>
        <taxon>Symbiobacterium</taxon>
    </lineage>
</organism>
<dbReference type="EMBL" id="PIUK01000478">
    <property type="protein sequence ID" value="MBY6278370.1"/>
    <property type="molecule type" value="Genomic_DNA"/>
</dbReference>
<evidence type="ECO:0000313" key="4">
    <source>
        <dbReference type="EMBL" id="MBY6278370.1"/>
    </source>
</evidence>
<feature type="region of interest" description="Disordered" evidence="1">
    <location>
        <begin position="187"/>
        <end position="209"/>
    </location>
</feature>
<dbReference type="GO" id="GO:0004803">
    <property type="term" value="F:transposase activity"/>
    <property type="evidence" value="ECO:0007669"/>
    <property type="project" value="InterPro"/>
</dbReference>
<feature type="compositionally biased region" description="Basic and acidic residues" evidence="1">
    <location>
        <begin position="192"/>
        <end position="209"/>
    </location>
</feature>
<dbReference type="Pfam" id="PF05598">
    <property type="entry name" value="DUF772"/>
    <property type="match status" value="1"/>
</dbReference>
<sequence>MSNVFSMSKKTYRPYEPNQLLLLPPALQDWLPHDHFAYFLSDVVDSLDLSQIEQAYERELRGYPPYHPRMMVKVLLYAYCNGVYSSRKIERRLQEDVAFRVLAANNQPDFRTISDFRKRHLKALSDLFLQVVKICKKAGLVRLGHVALDGTKIKANASKHKAMSYSRMVEEEQRLKAEIAELLQKAEQADQAEDHRFGPHRRGDELPEELRFRERRLAKIQEAKAALEAEARLRAGADEHEPPEEPGPKGPKGGRRRKRPKAEPAPTAQRNFTDPDSRIMKGSDKQFIQGYNAQAVVDADTQIVVAAAVTNQAADAPHLIPMMEQVETNVDEMPEEVSADAGYFSEQNVQWLLQRRINPYIPPEKQRHSERRRAKSPRGPIPKGATLRDRMRRKLQLKRHAERYRKREQSIEPVFGQIKEARGFRQFHLRGLEAVNGEWLLVCLCHNLLKLYAFSQAA</sequence>
<evidence type="ECO:0000259" key="3">
    <source>
        <dbReference type="Pfam" id="PF05598"/>
    </source>
</evidence>
<dbReference type="NCBIfam" id="NF033551">
    <property type="entry name" value="transpos_IS1182"/>
    <property type="match status" value="1"/>
</dbReference>
<evidence type="ECO:0000256" key="1">
    <source>
        <dbReference type="SAM" id="MobiDB-lite"/>
    </source>
</evidence>